<dbReference type="EMBL" id="DF968183">
    <property type="protein sequence ID" value="GAP45215.1"/>
    <property type="molecule type" value="Genomic_DNA"/>
</dbReference>
<dbReference type="Pfam" id="PF02737">
    <property type="entry name" value="3HCDH_N"/>
    <property type="match status" value="1"/>
</dbReference>
<accession>A0A0S7C7X7</accession>
<organism evidence="5">
    <name type="scientific">Lentimicrobium saccharophilum</name>
    <dbReference type="NCBI Taxonomy" id="1678841"/>
    <lineage>
        <taxon>Bacteria</taxon>
        <taxon>Pseudomonadati</taxon>
        <taxon>Bacteroidota</taxon>
        <taxon>Bacteroidia</taxon>
        <taxon>Bacteroidales</taxon>
        <taxon>Lentimicrobiaceae</taxon>
        <taxon>Lentimicrobium</taxon>
    </lineage>
</organism>
<name>A0A0S7C7X7_9BACT</name>
<dbReference type="InterPro" id="IPR036291">
    <property type="entry name" value="NAD(P)-bd_dom_sf"/>
</dbReference>
<dbReference type="STRING" id="1678841.TBC1_121036"/>
<proteinExistence type="predicted"/>
<dbReference type="SUPFAM" id="SSF48179">
    <property type="entry name" value="6-phosphogluconate dehydrogenase C-terminal domain-like"/>
    <property type="match status" value="1"/>
</dbReference>
<dbReference type="InterPro" id="IPR006108">
    <property type="entry name" value="3HC_DH_C"/>
</dbReference>
<dbReference type="InterPro" id="IPR006176">
    <property type="entry name" value="3-OHacyl-CoA_DH_NAD-bd"/>
</dbReference>
<dbReference type="Gene3D" id="1.10.1040.10">
    <property type="entry name" value="N-(1-d-carboxylethyl)-l-norvaline Dehydrogenase, domain 2"/>
    <property type="match status" value="1"/>
</dbReference>
<dbReference type="PANTHER" id="PTHR48075:SF5">
    <property type="entry name" value="3-HYDROXYBUTYRYL-COA DEHYDROGENASE"/>
    <property type="match status" value="1"/>
</dbReference>
<evidence type="ECO:0000259" key="3">
    <source>
        <dbReference type="Pfam" id="PF00725"/>
    </source>
</evidence>
<evidence type="ECO:0000256" key="2">
    <source>
        <dbReference type="PIRSR" id="PIRSR000105-1"/>
    </source>
</evidence>
<dbReference type="InterPro" id="IPR013328">
    <property type="entry name" value="6PGD_dom2"/>
</dbReference>
<gene>
    <name evidence="5" type="ORF">TBC1_121036</name>
</gene>
<feature type="domain" description="3-hydroxyacyl-CoA dehydrogenase NAD binding" evidence="4">
    <location>
        <begin position="22"/>
        <end position="205"/>
    </location>
</feature>
<dbReference type="Proteomes" id="UP000053091">
    <property type="component" value="Unassembled WGS sequence"/>
</dbReference>
<evidence type="ECO:0000313" key="5">
    <source>
        <dbReference type="EMBL" id="GAP45215.1"/>
    </source>
</evidence>
<dbReference type="GO" id="GO:0006635">
    <property type="term" value="P:fatty acid beta-oxidation"/>
    <property type="evidence" value="ECO:0007669"/>
    <property type="project" value="TreeGrafter"/>
</dbReference>
<dbReference type="Gene3D" id="3.40.50.720">
    <property type="entry name" value="NAD(P)-binding Rossmann-like Domain"/>
    <property type="match status" value="1"/>
</dbReference>
<sequence>MSERLEDFSLGKSMQPKGSIQKVGVVGCGTMGQEISVLISQSGIEVAFIDISDDRIAEVFRRIEQQLDDRISKWGLTGSEKKLILSRIKGSTDYSTLADCDIVFETVNSKKKGTSLDLRQDIFRKIEAVVSPEAVIASNTATLMISEISSVLKNPGRAMGLHFFSPVGKIKIIEAVRSVYTTDETFAVVSKLALLIGKRLISVNESAGNISTRMLVPLINEACEILMEGVATVSDIDETMKETSGLQLGPFEMADKIGLDKVLKWMENLYTEFGEHKYKPSPVLKRLVRANLVGRRVGEGFYLYQGNKRLVKKGSITSLGRG</sequence>
<keyword evidence="1" id="KW-0560">Oxidoreductase</keyword>
<feature type="site" description="Important for catalytic activity" evidence="2">
    <location>
        <position position="162"/>
    </location>
</feature>
<keyword evidence="6" id="KW-1185">Reference proteome</keyword>
<dbReference type="Pfam" id="PF00725">
    <property type="entry name" value="3HCDH"/>
    <property type="match status" value="1"/>
</dbReference>
<dbReference type="RefSeq" id="WP_062045419.1">
    <property type="nucleotide sequence ID" value="NZ_DF968183.1"/>
</dbReference>
<evidence type="ECO:0000256" key="1">
    <source>
        <dbReference type="ARBA" id="ARBA00023002"/>
    </source>
</evidence>
<reference evidence="5" key="1">
    <citation type="journal article" date="2015" name="Genome Announc.">
        <title>Draft Genome Sequence of Bacteroidales Strain TBC1, a Novel Isolate from a Methanogenic Wastewater Treatment System.</title>
        <authorList>
            <person name="Tourlousse D.M."/>
            <person name="Matsuura N."/>
            <person name="Sun L."/>
            <person name="Toyonaga M."/>
            <person name="Kuroda K."/>
            <person name="Ohashi A."/>
            <person name="Cruz R."/>
            <person name="Yamaguchi T."/>
            <person name="Sekiguchi Y."/>
        </authorList>
    </citation>
    <scope>NUCLEOTIDE SEQUENCE [LARGE SCALE GENOMIC DNA]</scope>
    <source>
        <strain evidence="5">TBC1</strain>
    </source>
</reference>
<dbReference type="InterPro" id="IPR022694">
    <property type="entry name" value="3-OHacyl-CoA_DH"/>
</dbReference>
<dbReference type="InterPro" id="IPR008927">
    <property type="entry name" value="6-PGluconate_DH-like_C_sf"/>
</dbReference>
<dbReference type="GO" id="GO:0008691">
    <property type="term" value="F:3-hydroxybutyryl-CoA dehydrogenase activity"/>
    <property type="evidence" value="ECO:0007669"/>
    <property type="project" value="TreeGrafter"/>
</dbReference>
<feature type="domain" description="3-hydroxyacyl-CoA dehydrogenase C-terminal" evidence="3">
    <location>
        <begin position="209"/>
        <end position="304"/>
    </location>
</feature>
<evidence type="ECO:0000313" key="6">
    <source>
        <dbReference type="Proteomes" id="UP000053091"/>
    </source>
</evidence>
<dbReference type="PIRSF" id="PIRSF000105">
    <property type="entry name" value="HCDH"/>
    <property type="match status" value="1"/>
</dbReference>
<evidence type="ECO:0000259" key="4">
    <source>
        <dbReference type="Pfam" id="PF02737"/>
    </source>
</evidence>
<dbReference type="GO" id="GO:0070403">
    <property type="term" value="F:NAD+ binding"/>
    <property type="evidence" value="ECO:0007669"/>
    <property type="project" value="InterPro"/>
</dbReference>
<protein>
    <submittedName>
        <fullName evidence="5">3-hydroxyacyl-CoA dehydrogenase</fullName>
    </submittedName>
</protein>
<dbReference type="PANTHER" id="PTHR48075">
    <property type="entry name" value="3-HYDROXYACYL-COA DEHYDROGENASE FAMILY PROTEIN"/>
    <property type="match status" value="1"/>
</dbReference>
<dbReference type="SUPFAM" id="SSF51735">
    <property type="entry name" value="NAD(P)-binding Rossmann-fold domains"/>
    <property type="match status" value="1"/>
</dbReference>
<dbReference type="AlphaFoldDB" id="A0A0S7C7X7"/>